<proteinExistence type="predicted"/>
<accession>A0ABY7F475</accession>
<evidence type="ECO:0000313" key="10">
    <source>
        <dbReference type="EMBL" id="WAR16998.1"/>
    </source>
</evidence>
<evidence type="ECO:0000256" key="3">
    <source>
        <dbReference type="ARBA" id="ARBA00022737"/>
    </source>
</evidence>
<keyword evidence="11" id="KW-1185">Reference proteome</keyword>
<dbReference type="PANTHER" id="PTHR24025:SF23">
    <property type="entry name" value="NEURAL-CADHERIN"/>
    <property type="match status" value="1"/>
</dbReference>
<dbReference type="Proteomes" id="UP001164746">
    <property type="component" value="Chromosome 10"/>
</dbReference>
<evidence type="ECO:0000256" key="5">
    <source>
        <dbReference type="ARBA" id="ARBA00022889"/>
    </source>
</evidence>
<dbReference type="PANTHER" id="PTHR24025">
    <property type="entry name" value="DESMOGLEIN FAMILY MEMBER"/>
    <property type="match status" value="1"/>
</dbReference>
<evidence type="ECO:0000256" key="7">
    <source>
        <dbReference type="ARBA" id="ARBA00023136"/>
    </source>
</evidence>
<dbReference type="SUPFAM" id="SSF49313">
    <property type="entry name" value="Cadherin-like"/>
    <property type="match status" value="2"/>
</dbReference>
<dbReference type="InterPro" id="IPR015919">
    <property type="entry name" value="Cadherin-like_sf"/>
</dbReference>
<comment type="subcellular location">
    <subcellularLocation>
        <location evidence="1">Membrane</location>
    </subcellularLocation>
</comment>
<keyword evidence="3" id="KW-0677">Repeat</keyword>
<dbReference type="EMBL" id="CP111021">
    <property type="protein sequence ID" value="WAR16998.1"/>
    <property type="molecule type" value="Genomic_DNA"/>
</dbReference>
<reference evidence="10" key="1">
    <citation type="submission" date="2022-11" db="EMBL/GenBank/DDBJ databases">
        <title>Centuries of genome instability and evolution in soft-shell clam transmissible cancer (bioRxiv).</title>
        <authorList>
            <person name="Hart S.F.M."/>
            <person name="Yonemitsu M.A."/>
            <person name="Giersch R.M."/>
            <person name="Beal B.F."/>
            <person name="Arriagada G."/>
            <person name="Davis B.W."/>
            <person name="Ostrander E.A."/>
            <person name="Goff S.P."/>
            <person name="Metzger M.J."/>
        </authorList>
    </citation>
    <scope>NUCLEOTIDE SEQUENCE</scope>
    <source>
        <strain evidence="10">MELC-2E11</strain>
        <tissue evidence="10">Siphon/mantle</tissue>
    </source>
</reference>
<dbReference type="Gene3D" id="2.60.40.60">
    <property type="entry name" value="Cadherins"/>
    <property type="match status" value="4"/>
</dbReference>
<gene>
    <name evidence="10" type="ORF">MAR_031592</name>
</gene>
<evidence type="ECO:0000256" key="6">
    <source>
        <dbReference type="ARBA" id="ARBA00022989"/>
    </source>
</evidence>
<evidence type="ECO:0000313" key="11">
    <source>
        <dbReference type="Proteomes" id="UP001164746"/>
    </source>
</evidence>
<evidence type="ECO:0000259" key="9">
    <source>
        <dbReference type="PROSITE" id="PS50268"/>
    </source>
</evidence>
<keyword evidence="5" id="KW-0130">Cell adhesion</keyword>
<organism evidence="10 11">
    <name type="scientific">Mya arenaria</name>
    <name type="common">Soft-shell clam</name>
    <dbReference type="NCBI Taxonomy" id="6604"/>
    <lineage>
        <taxon>Eukaryota</taxon>
        <taxon>Metazoa</taxon>
        <taxon>Spiralia</taxon>
        <taxon>Lophotrochozoa</taxon>
        <taxon>Mollusca</taxon>
        <taxon>Bivalvia</taxon>
        <taxon>Autobranchia</taxon>
        <taxon>Heteroconchia</taxon>
        <taxon>Euheterodonta</taxon>
        <taxon>Imparidentia</taxon>
        <taxon>Neoheterodontei</taxon>
        <taxon>Myida</taxon>
        <taxon>Myoidea</taxon>
        <taxon>Myidae</taxon>
        <taxon>Mya</taxon>
    </lineage>
</organism>
<dbReference type="PROSITE" id="PS50268">
    <property type="entry name" value="CADHERIN_2"/>
    <property type="match status" value="1"/>
</dbReference>
<keyword evidence="6" id="KW-1133">Transmembrane helix</keyword>
<feature type="domain" description="Cadherin" evidence="9">
    <location>
        <begin position="208"/>
        <end position="314"/>
    </location>
</feature>
<protein>
    <recommendedName>
        <fullName evidence="9">Cadherin domain-containing protein</fullName>
    </recommendedName>
</protein>
<evidence type="ECO:0000256" key="2">
    <source>
        <dbReference type="ARBA" id="ARBA00022692"/>
    </source>
</evidence>
<dbReference type="CDD" id="cd11304">
    <property type="entry name" value="Cadherin_repeat"/>
    <property type="match status" value="2"/>
</dbReference>
<evidence type="ECO:0000256" key="1">
    <source>
        <dbReference type="ARBA" id="ARBA00004370"/>
    </source>
</evidence>
<dbReference type="PRINTS" id="PR00205">
    <property type="entry name" value="CADHERIN"/>
</dbReference>
<evidence type="ECO:0000256" key="8">
    <source>
        <dbReference type="PROSITE-ProRule" id="PRU00043"/>
    </source>
</evidence>
<sequence>MGANLHPDNDPSFTNLPGSTSITNAAAAATSLVTITVTDTDSYDVDTLDVTMTTNARYAFDTTTKILTTASSLTDVGSTVDRLVFQVVDQCDNTASATFTVTITNDVSEYQETAFMNPPVIQNLPASESLSEDVTAETLIFTVTATDSANDVTCSLAAGVPTTLPFLVKQIPSSTDYGIYSKSNPGFDYEATNSYTFNIDCSDGYSSDSEDFTVYLLKNAAPVFVNLQNSTSISTTDPVGTTAFTVLVTDAEGDDLTFTMSCSPSCAGQIQINTDLTGHTTVGYDLEITVSDSKNTVGPRLLTITLADINDPVILTNLPSTVTITENVAVGTSVFDVSYSDSDASQTRTFAITTGRITTSALIDYETIAATSFDLSVTVADPVTSDAAALTAGTVIGTPSFGLTDPDNGDSKTLLLDCGAQTGYFYMHPTTWEI</sequence>
<dbReference type="InterPro" id="IPR050971">
    <property type="entry name" value="Cadherin-domain_protein"/>
</dbReference>
<keyword evidence="4 8" id="KW-0106">Calcium</keyword>
<keyword evidence="2" id="KW-0812">Transmembrane</keyword>
<keyword evidence="7" id="KW-0472">Membrane</keyword>
<evidence type="ECO:0000256" key="4">
    <source>
        <dbReference type="ARBA" id="ARBA00022837"/>
    </source>
</evidence>
<dbReference type="InterPro" id="IPR002126">
    <property type="entry name" value="Cadherin-like_dom"/>
</dbReference>
<name>A0ABY7F475_MYAAR</name>